<name>A0A126T7G1_9GAMM</name>
<evidence type="ECO:0000256" key="1">
    <source>
        <dbReference type="ARBA" id="ARBA00022448"/>
    </source>
</evidence>
<dbReference type="OrthoDB" id="9805101at2"/>
<comment type="cofactor">
    <cofactor evidence="6">
        <name>Zn(2+)</name>
        <dbReference type="ChEBI" id="CHEBI:29105"/>
    </cofactor>
</comment>
<feature type="binding site" evidence="6">
    <location>
        <position position="346"/>
    </location>
    <ligand>
        <name>Zn(2+)</name>
        <dbReference type="ChEBI" id="CHEBI:29105"/>
    </ligand>
</feature>
<dbReference type="GO" id="GO:0008270">
    <property type="term" value="F:zinc ion binding"/>
    <property type="evidence" value="ECO:0007669"/>
    <property type="project" value="UniProtKB-UniRule"/>
</dbReference>
<keyword evidence="3 6" id="KW-0479">Metal-binding</keyword>
<gene>
    <name evidence="6" type="primary">dabA</name>
    <name evidence="7" type="ORF">JT25_016365</name>
</gene>
<dbReference type="HAMAP" id="MF_01871">
    <property type="entry name" value="DabA"/>
    <property type="match status" value="1"/>
</dbReference>
<evidence type="ECO:0000313" key="7">
    <source>
        <dbReference type="EMBL" id="AMK78033.1"/>
    </source>
</evidence>
<organism evidence="7 8">
    <name type="scientific">Methylomonas denitrificans</name>
    <dbReference type="NCBI Taxonomy" id="1538553"/>
    <lineage>
        <taxon>Bacteria</taxon>
        <taxon>Pseudomonadati</taxon>
        <taxon>Pseudomonadota</taxon>
        <taxon>Gammaproteobacteria</taxon>
        <taxon>Methylococcales</taxon>
        <taxon>Methylococcaceae</taxon>
        <taxon>Methylomonas</taxon>
    </lineage>
</organism>
<dbReference type="STRING" id="1538553.JT25_016365"/>
<dbReference type="KEGG" id="mdn:JT25_016365"/>
<dbReference type="InterPro" id="IPR018752">
    <property type="entry name" value="DabA"/>
</dbReference>
<keyword evidence="5 6" id="KW-0472">Membrane</keyword>
<keyword evidence="2 6" id="KW-1003">Cell membrane</keyword>
<evidence type="ECO:0000256" key="6">
    <source>
        <dbReference type="HAMAP-Rule" id="MF_01871"/>
    </source>
</evidence>
<evidence type="ECO:0000256" key="4">
    <source>
        <dbReference type="ARBA" id="ARBA00022833"/>
    </source>
</evidence>
<dbReference type="Pfam" id="PF10070">
    <property type="entry name" value="DabA"/>
    <property type="match status" value="1"/>
</dbReference>
<dbReference type="PANTHER" id="PTHR38344">
    <property type="entry name" value="UPF0753 PROTEIN AQ_863"/>
    <property type="match status" value="1"/>
</dbReference>
<dbReference type="RefSeq" id="WP_062329193.1">
    <property type="nucleotide sequence ID" value="NZ_CP014476.1"/>
</dbReference>
<comment type="function">
    <text evidence="6">Part of an energy-coupled inorganic carbon pump.</text>
</comment>
<evidence type="ECO:0000256" key="5">
    <source>
        <dbReference type="ARBA" id="ARBA00023136"/>
    </source>
</evidence>
<feature type="binding site" evidence="6">
    <location>
        <position position="348"/>
    </location>
    <ligand>
        <name>Zn(2+)</name>
        <dbReference type="ChEBI" id="CHEBI:29105"/>
    </ligand>
</feature>
<sequence length="857" mass="96147">MSAPTHHNVHNDAFDLDVAIDHIAHWLPSQGPIKDFIHHNTLHAVQDYPFHEGVAVAAQVYGAKSYLPLADYLKRYNEGRISDQALEWAIAQANCSVYQEESLRSSLFEPDGHSHYPPQSLANHGIRSAWLNHLEIDLNGMVHPVMFRLLSNFLDQGISRWAMPKPDERFWDCVLRLVQNSLLPLYPFHQPVVRQMLDAGPDQVILNCLAKIVGDETLYGQYLLEVLLAHPGWSGMVRIIETQPNVLLAPRAISLKELLAVELACELAFIDKKYGHRFLQIAQLPNLHAIPLLERDATKPQVPLKMRVWHEAMEWSLHSELLLALREQAPLDQATGHAPKVQALFCIDDRECSLRRYLEEMDSGIETFGAPGFFGIDFLYQGLDDVYPVAQCPVVIKPKHLILESTDTPQSDKSDKGESLSTMHFGAHSMLRGWLYTQTLGLAYALRLGWSVLRPGGQLPGIQSLSEVEAHSHLHLLRESDELNEDGYLLGFSLTEMADRVGGLLRNIGLTKQFAPLVVVVAHGSSSVNNPHFAAYDCGACSGKPGAPNARAFAWMANHPQVREILRERGIDIPDSTHFVPALHNTSRDEITYFDQQELDKAARHELHSFQHSMQHALQRNARERCRWFELGPKSHKNEEAHRHVVARASSIFEPRPELNHSNNLYCVVGRRGLTRHLFMDRRAFLQSYDPNSDHDGSILVKVLSAVIPVCGGINLEYLFSRIDNSVYGAGTKLPHNVIGLLGVANGVEGDLRTGLPSQMIEVHEPARLLMVVEQSTAIADQAIAVLGGLREWLDNEWIRLVACDPVSRELYLYSSKGWNVAEPASGRPLPVCSRSEKIIVGQTRTIPVHELERRHG</sequence>
<keyword evidence="1 6" id="KW-0813">Transport</keyword>
<protein>
    <recommendedName>
        <fullName evidence="6">Probable inorganic carbon transporter subunit DabA</fullName>
    </recommendedName>
</protein>
<dbReference type="EMBL" id="CP014476">
    <property type="protein sequence ID" value="AMK78033.1"/>
    <property type="molecule type" value="Genomic_DNA"/>
</dbReference>
<dbReference type="AlphaFoldDB" id="A0A126T7G1"/>
<comment type="subunit">
    <text evidence="6">Forms a complex with DabB.</text>
</comment>
<comment type="subcellular location">
    <subcellularLocation>
        <location evidence="6">Cell membrane</location>
        <topology evidence="6">Peripheral membrane protein</topology>
    </subcellularLocation>
</comment>
<dbReference type="GO" id="GO:0005886">
    <property type="term" value="C:plasma membrane"/>
    <property type="evidence" value="ECO:0007669"/>
    <property type="project" value="UniProtKB-SubCell"/>
</dbReference>
<reference evidence="7 8" key="1">
    <citation type="journal article" date="2015" name="Environ. Microbiol.">
        <title>Methane oxidation coupled to nitrate reduction under hypoxia by the Gammaproteobacterium Methylomonas denitrificans, sp. nov. type strain FJG1.</title>
        <authorList>
            <person name="Kits K.D."/>
            <person name="Klotz M.G."/>
            <person name="Stein L.Y."/>
        </authorList>
    </citation>
    <scope>NUCLEOTIDE SEQUENCE [LARGE SCALE GENOMIC DNA]</scope>
    <source>
        <strain evidence="7 8">FJG1</strain>
    </source>
</reference>
<evidence type="ECO:0000313" key="8">
    <source>
        <dbReference type="Proteomes" id="UP000030512"/>
    </source>
</evidence>
<dbReference type="Proteomes" id="UP000030512">
    <property type="component" value="Chromosome"/>
</dbReference>
<feature type="binding site" evidence="6">
    <location>
        <position position="523"/>
    </location>
    <ligand>
        <name>Zn(2+)</name>
        <dbReference type="ChEBI" id="CHEBI:29105"/>
    </ligand>
</feature>
<comment type="similarity">
    <text evidence="6">Belongs to the inorganic carbon transporter (TC 9.A.2) DabA family.</text>
</comment>
<keyword evidence="8" id="KW-1185">Reference proteome</keyword>
<accession>A0A126T7G1</accession>
<evidence type="ECO:0000256" key="2">
    <source>
        <dbReference type="ARBA" id="ARBA00022475"/>
    </source>
</evidence>
<dbReference type="PANTHER" id="PTHR38344:SF1">
    <property type="entry name" value="INORGANIC CARBON TRANSPORTER SUBUNIT DABA-RELATED"/>
    <property type="match status" value="1"/>
</dbReference>
<evidence type="ECO:0000256" key="3">
    <source>
        <dbReference type="ARBA" id="ARBA00022723"/>
    </source>
</evidence>
<proteinExistence type="inferred from homology"/>
<keyword evidence="4 6" id="KW-0862">Zinc</keyword>
<feature type="binding site" evidence="6">
    <location>
        <position position="538"/>
    </location>
    <ligand>
        <name>Zn(2+)</name>
        <dbReference type="ChEBI" id="CHEBI:29105"/>
    </ligand>
</feature>